<dbReference type="InterPro" id="IPR051450">
    <property type="entry name" value="Gfo/Idh/MocA_Oxidoreductases"/>
</dbReference>
<evidence type="ECO:0000259" key="1">
    <source>
        <dbReference type="Pfam" id="PF01408"/>
    </source>
</evidence>
<dbReference type="SUPFAM" id="SSF51735">
    <property type="entry name" value="NAD(P)-binding Rossmann-fold domains"/>
    <property type="match status" value="1"/>
</dbReference>
<feature type="domain" description="Gfo/Idh/MocA-like oxidoreductase N-terminal" evidence="1">
    <location>
        <begin position="4"/>
        <end position="116"/>
    </location>
</feature>
<dbReference type="Pfam" id="PF01408">
    <property type="entry name" value="GFO_IDH_MocA"/>
    <property type="match status" value="1"/>
</dbReference>
<dbReference type="PANTHER" id="PTHR43377">
    <property type="entry name" value="BILIVERDIN REDUCTASE A"/>
    <property type="match status" value="1"/>
</dbReference>
<protein>
    <submittedName>
        <fullName evidence="2">Gfo/Idh/MocA family oxidoreductase</fullName>
    </submittedName>
</protein>
<name>A0A7D5EWW5_9MICO</name>
<gene>
    <name evidence="2" type="ORF">HW566_10880</name>
</gene>
<dbReference type="GO" id="GO:0000166">
    <property type="term" value="F:nucleotide binding"/>
    <property type="evidence" value="ECO:0007669"/>
    <property type="project" value="InterPro"/>
</dbReference>
<dbReference type="Proteomes" id="UP000509638">
    <property type="component" value="Chromosome"/>
</dbReference>
<evidence type="ECO:0000313" key="3">
    <source>
        <dbReference type="Proteomes" id="UP000509638"/>
    </source>
</evidence>
<dbReference type="PANTHER" id="PTHR43377:SF1">
    <property type="entry name" value="BILIVERDIN REDUCTASE A"/>
    <property type="match status" value="1"/>
</dbReference>
<dbReference type="AlphaFoldDB" id="A0A7D5EWW5"/>
<dbReference type="Gene3D" id="3.40.50.720">
    <property type="entry name" value="NAD(P)-binding Rossmann-like Domain"/>
    <property type="match status" value="1"/>
</dbReference>
<evidence type="ECO:0000313" key="2">
    <source>
        <dbReference type="EMBL" id="QLD12231.1"/>
    </source>
</evidence>
<proteinExistence type="predicted"/>
<sequence length="373" mass="40510">MSVSFAIVGSGWRSEFFLRIAAALPERFRVAGLVTRSAETAADVRRRWGIPAFVDLDALLAADRPDFVVVSVPRDVAPGMIVDLVERGVPVLTETPPAGDADDLVALWERVARPGAPTVQVAEQYHLSPLLAAQLAVARSGRLGRPTQALVAQCHDYHGVSVMRRALGVGADDVEVTASVFRSPLVVGPGRDGDPTEERTVTATQTTARFAFDDRLGVYDFAGEQYFSWIRGNRLLIRGERGEIENLEVRHLRRFDEPVFDSLRRVMTGEGGNLEGMFLRGILLGDEWMFRNPFPPARLNDDEIAIARMLDAMPRAIGGGAPVYSLAEASQDHYLALLMQRAAATGETVRSSRQPWADAVDAAGELHGGPSGG</sequence>
<dbReference type="InterPro" id="IPR036291">
    <property type="entry name" value="NAD(P)-bd_dom_sf"/>
</dbReference>
<accession>A0A7D5EWW5</accession>
<organism evidence="2 3">
    <name type="scientific">Microbacterium oleivorans</name>
    <dbReference type="NCBI Taxonomy" id="273677"/>
    <lineage>
        <taxon>Bacteria</taxon>
        <taxon>Bacillati</taxon>
        <taxon>Actinomycetota</taxon>
        <taxon>Actinomycetes</taxon>
        <taxon>Micrococcales</taxon>
        <taxon>Microbacteriaceae</taxon>
        <taxon>Microbacterium</taxon>
    </lineage>
</organism>
<dbReference type="RefSeq" id="WP_178012808.1">
    <property type="nucleotide sequence ID" value="NZ_CP058316.1"/>
</dbReference>
<dbReference type="InterPro" id="IPR000683">
    <property type="entry name" value="Gfo/Idh/MocA-like_OxRdtase_N"/>
</dbReference>
<dbReference type="EMBL" id="CP058316">
    <property type="protein sequence ID" value="QLD12231.1"/>
    <property type="molecule type" value="Genomic_DNA"/>
</dbReference>
<reference evidence="2 3" key="1">
    <citation type="submission" date="2020-06" db="EMBL/GenBank/DDBJ databases">
        <authorList>
            <person name="Jo H."/>
        </authorList>
    </citation>
    <scope>NUCLEOTIDE SEQUENCE [LARGE SCALE GENOMIC DNA]</scope>
    <source>
        <strain evidence="2 3">I46</strain>
    </source>
</reference>